<evidence type="ECO:0000313" key="3">
    <source>
        <dbReference type="Proteomes" id="UP000070501"/>
    </source>
</evidence>
<dbReference type="EMBL" id="KQ964266">
    <property type="protein sequence ID" value="KXJ86667.1"/>
    <property type="molecule type" value="Genomic_DNA"/>
</dbReference>
<dbReference type="STRING" id="196109.A0A136IP04"/>
<proteinExistence type="predicted"/>
<dbReference type="Gene3D" id="3.40.50.12030">
    <property type="entry name" value="Uncharacterised protein family UPF0261, NC domain"/>
    <property type="match status" value="1"/>
</dbReference>
<dbReference type="PANTHER" id="PTHR31862:SF1">
    <property type="entry name" value="UPF0261 DOMAIN PROTEIN (AFU_ORTHOLOGUE AFUA_1G10120)"/>
    <property type="match status" value="1"/>
</dbReference>
<evidence type="ECO:0000259" key="1">
    <source>
        <dbReference type="Pfam" id="PF23189"/>
    </source>
</evidence>
<accession>A0A136IP04</accession>
<keyword evidence="3" id="KW-1185">Reference proteome</keyword>
<dbReference type="InterPro" id="IPR051353">
    <property type="entry name" value="Tobamovirus_resist_UPF0261"/>
</dbReference>
<dbReference type="AlphaFoldDB" id="A0A136IP04"/>
<protein>
    <recommendedName>
        <fullName evidence="1">UPF0261 domain-containing protein</fullName>
    </recommendedName>
</protein>
<feature type="domain" description="UPF0261" evidence="1">
    <location>
        <begin position="1"/>
        <end position="215"/>
    </location>
</feature>
<dbReference type="CDD" id="cd15488">
    <property type="entry name" value="Tm-1-like"/>
    <property type="match status" value="1"/>
</dbReference>
<gene>
    <name evidence="2" type="ORF">Micbo1qcDRAFT_168138</name>
</gene>
<dbReference type="InterPro" id="IPR044122">
    <property type="entry name" value="UPF0261_N"/>
</dbReference>
<name>A0A136IP04_9PEZI</name>
<organism evidence="2 3">
    <name type="scientific">Microdochium bolleyi</name>
    <dbReference type="NCBI Taxonomy" id="196109"/>
    <lineage>
        <taxon>Eukaryota</taxon>
        <taxon>Fungi</taxon>
        <taxon>Dikarya</taxon>
        <taxon>Ascomycota</taxon>
        <taxon>Pezizomycotina</taxon>
        <taxon>Sordariomycetes</taxon>
        <taxon>Xylariomycetidae</taxon>
        <taxon>Xylariales</taxon>
        <taxon>Microdochiaceae</taxon>
        <taxon>Microdochium</taxon>
    </lineage>
</organism>
<evidence type="ECO:0000313" key="2">
    <source>
        <dbReference type="EMBL" id="KXJ86667.1"/>
    </source>
</evidence>
<dbReference type="PANTHER" id="PTHR31862">
    <property type="entry name" value="UPF0261 DOMAIN PROTEIN (AFU_ORTHOLOGUE AFUA_1G10120)"/>
    <property type="match status" value="1"/>
</dbReference>
<sequence>MFGVTTPCVNKAREILETKHGHEVFVFHATGHGGKAMERLIDEGRLDAVLDLTTTEVCDELFGGNMSAGPHRLEAAARRGIPCVVSVGATDMVNFGPRATVPEKYSESGDRLLYEHNAFVTLMRTTPEECRAVGSWIAGKLKDHAKDQSQVKVVLPKGGVSLIATPGGPFADVKADEALFEAIRQDLTGTSVEVVERTENINSDAFAECVVGLLVGML</sequence>
<reference evidence="3" key="1">
    <citation type="submission" date="2016-02" db="EMBL/GenBank/DDBJ databases">
        <title>Draft genome sequence of Microdochium bolleyi, a fungal endophyte of beachgrass.</title>
        <authorList>
            <consortium name="DOE Joint Genome Institute"/>
            <person name="David A.S."/>
            <person name="May G."/>
            <person name="Haridas S."/>
            <person name="Lim J."/>
            <person name="Wang M."/>
            <person name="Labutti K."/>
            <person name="Lipzen A."/>
            <person name="Barry K."/>
            <person name="Grigoriev I.V."/>
        </authorList>
    </citation>
    <scope>NUCLEOTIDE SEQUENCE [LARGE SCALE GENOMIC DNA]</scope>
    <source>
        <strain evidence="3">J235TASD1</strain>
    </source>
</reference>
<dbReference type="Proteomes" id="UP000070501">
    <property type="component" value="Unassembled WGS sequence"/>
</dbReference>
<dbReference type="InterPro" id="IPR056778">
    <property type="entry name" value="UPF0261_C"/>
</dbReference>
<dbReference type="Pfam" id="PF23189">
    <property type="entry name" value="UPF0261_C"/>
    <property type="match status" value="1"/>
</dbReference>
<dbReference type="InParanoid" id="A0A136IP04"/>
<dbReference type="OrthoDB" id="10264588at2759"/>